<name>A0A9Q1F4J6_SYNKA</name>
<feature type="compositionally biased region" description="Basic and acidic residues" evidence="1">
    <location>
        <begin position="71"/>
        <end position="81"/>
    </location>
</feature>
<evidence type="ECO:0000313" key="2">
    <source>
        <dbReference type="EMBL" id="KAJ8350657.1"/>
    </source>
</evidence>
<dbReference type="EMBL" id="JAINUF010000009">
    <property type="protein sequence ID" value="KAJ8350657.1"/>
    <property type="molecule type" value="Genomic_DNA"/>
</dbReference>
<protein>
    <submittedName>
        <fullName evidence="2">Uncharacterized protein</fullName>
    </submittedName>
</protein>
<evidence type="ECO:0000313" key="3">
    <source>
        <dbReference type="Proteomes" id="UP001152622"/>
    </source>
</evidence>
<reference evidence="2" key="1">
    <citation type="journal article" date="2023" name="Science">
        <title>Genome structures resolve the early diversification of teleost fishes.</title>
        <authorList>
            <person name="Parey E."/>
            <person name="Louis A."/>
            <person name="Montfort J."/>
            <person name="Bouchez O."/>
            <person name="Roques C."/>
            <person name="Iampietro C."/>
            <person name="Lluch J."/>
            <person name="Castinel A."/>
            <person name="Donnadieu C."/>
            <person name="Desvignes T."/>
            <person name="Floi Bucao C."/>
            <person name="Jouanno E."/>
            <person name="Wen M."/>
            <person name="Mejri S."/>
            <person name="Dirks R."/>
            <person name="Jansen H."/>
            <person name="Henkel C."/>
            <person name="Chen W.J."/>
            <person name="Zahm M."/>
            <person name="Cabau C."/>
            <person name="Klopp C."/>
            <person name="Thompson A.W."/>
            <person name="Robinson-Rechavi M."/>
            <person name="Braasch I."/>
            <person name="Lecointre G."/>
            <person name="Bobe J."/>
            <person name="Postlethwait J.H."/>
            <person name="Berthelot C."/>
            <person name="Roest Crollius H."/>
            <person name="Guiguen Y."/>
        </authorList>
    </citation>
    <scope>NUCLEOTIDE SEQUENCE</scope>
    <source>
        <strain evidence="2">WJC10195</strain>
    </source>
</reference>
<gene>
    <name evidence="2" type="ORF">SKAU_G00257870</name>
</gene>
<proteinExistence type="predicted"/>
<feature type="compositionally biased region" description="Basic residues" evidence="1">
    <location>
        <begin position="49"/>
        <end position="65"/>
    </location>
</feature>
<feature type="compositionally biased region" description="Polar residues" evidence="1">
    <location>
        <begin position="243"/>
        <end position="257"/>
    </location>
</feature>
<feature type="region of interest" description="Disordered" evidence="1">
    <location>
        <begin position="22"/>
        <end position="101"/>
    </location>
</feature>
<dbReference type="Proteomes" id="UP001152622">
    <property type="component" value="Chromosome 9"/>
</dbReference>
<feature type="region of interest" description="Disordered" evidence="1">
    <location>
        <begin position="271"/>
        <end position="308"/>
    </location>
</feature>
<organism evidence="2 3">
    <name type="scientific">Synaphobranchus kaupii</name>
    <name type="common">Kaup's arrowtooth eel</name>
    <dbReference type="NCBI Taxonomy" id="118154"/>
    <lineage>
        <taxon>Eukaryota</taxon>
        <taxon>Metazoa</taxon>
        <taxon>Chordata</taxon>
        <taxon>Craniata</taxon>
        <taxon>Vertebrata</taxon>
        <taxon>Euteleostomi</taxon>
        <taxon>Actinopterygii</taxon>
        <taxon>Neopterygii</taxon>
        <taxon>Teleostei</taxon>
        <taxon>Anguilliformes</taxon>
        <taxon>Synaphobranchidae</taxon>
        <taxon>Synaphobranchus</taxon>
    </lineage>
</organism>
<accession>A0A9Q1F4J6</accession>
<comment type="caution">
    <text evidence="2">The sequence shown here is derived from an EMBL/GenBank/DDBJ whole genome shotgun (WGS) entry which is preliminary data.</text>
</comment>
<evidence type="ECO:0000256" key="1">
    <source>
        <dbReference type="SAM" id="MobiDB-lite"/>
    </source>
</evidence>
<sequence>MRFDQCSGGKAILQSEAWETRAASGGASEGQAWQGHGRPAGRRAAVCARARRRRFRANGGRRNRYQMRSDPVQRRGAERGRGAGGPEAQAGGAQLSAKGGLVTQGPAGRVVLGTQPTGVTHRFTVPSSQTFPNADGALYRNPSAPQVTPALMWNITFQERERSNCTTAPNLNLIIEIPSCAPRILATGTRFGPGPHTGGRAPPERNINQRVAFTALLFLCGEERISTIKDFLRPRLGAHRAQCTDNQQRVAGESHSSGPRRRPFSVYSLFVERGDPQQEDDGIENEPSAEPPCDSGAGRVPLNSFLTP</sequence>
<keyword evidence="3" id="KW-1185">Reference proteome</keyword>
<dbReference type="AlphaFoldDB" id="A0A9Q1F4J6"/>
<feature type="region of interest" description="Disordered" evidence="1">
    <location>
        <begin position="243"/>
        <end position="262"/>
    </location>
</feature>